<dbReference type="NCBIfam" id="TIGR03187">
    <property type="entry name" value="DGQHR"/>
    <property type="match status" value="1"/>
</dbReference>
<evidence type="ECO:0000313" key="4">
    <source>
        <dbReference type="Proteomes" id="UP001431572"/>
    </source>
</evidence>
<evidence type="ECO:0000313" key="1">
    <source>
        <dbReference type="EMBL" id="NWJ46936.1"/>
    </source>
</evidence>
<keyword evidence="4" id="KW-1185">Reference proteome</keyword>
<proteinExistence type="predicted"/>
<dbReference type="InterPro" id="IPR017642">
    <property type="entry name" value="DNA_S_mod_DndB"/>
</dbReference>
<reference evidence="1 3" key="1">
    <citation type="submission" date="2020-06" db="EMBL/GenBank/DDBJ databases">
        <title>Anoxygenic phototrophic Chloroflexota member uses a Type I reaction center.</title>
        <authorList>
            <person name="Tsuji J.M."/>
            <person name="Shaw N.A."/>
            <person name="Nagashima S."/>
            <person name="Venkiteswaran J."/>
            <person name="Schiff S.L."/>
            <person name="Hanada S."/>
            <person name="Tank M."/>
            <person name="Neufeld J.D."/>
        </authorList>
    </citation>
    <scope>NUCLEOTIDE SEQUENCE [LARGE SCALE GENOMIC DNA]</scope>
    <source>
        <strain evidence="1">L227-S17</strain>
    </source>
</reference>
<accession>A0A8T7M4E8</accession>
<evidence type="ECO:0000313" key="2">
    <source>
        <dbReference type="EMBL" id="WJW70067.1"/>
    </source>
</evidence>
<sequence length="355" mass="40860">MSNYLFAATRGKQGGREYYVIQCPIRLLSKIILFDESELPKNIRAERSIDETQVEIITKYLIAKIDNILLPPFLATINQPIIFEEISSSGEGFGRLLIPMSAMIVLNFGQNYRAALIEVLQQHPEIANDTVPIMLFADEDFLNTPQIFSNLNTKITSSYKKSAFLSTKGNHLEYLVKELIKEVSLFAGLTEIEKTTLSNRSNKLFTLSSIYQANQALLGATKRTELTAQHKELAIQYWNALSQIIPEWEQAIRREVRTSELRNNYIHAHGMALISLGNLGCKLIEQYPDDWQKHLKKLERVDWKRTNTEWQKRAMNHGRMSKTRHSIVLTTNYLRMLLNLPLTLEEEKYEAELIG</sequence>
<dbReference type="Pfam" id="PF14072">
    <property type="entry name" value="DndB"/>
    <property type="match status" value="1"/>
</dbReference>
<reference evidence="2" key="2">
    <citation type="journal article" date="2024" name="Nature">
        <title>Anoxygenic phototroph of the Chloroflexota uses a type I reaction centre.</title>
        <authorList>
            <person name="Tsuji J.M."/>
            <person name="Shaw N.A."/>
            <person name="Nagashima S."/>
            <person name="Venkiteswaran J.J."/>
            <person name="Schiff S.L."/>
            <person name="Watanabe T."/>
            <person name="Fukui M."/>
            <person name="Hanada S."/>
            <person name="Tank M."/>
            <person name="Neufeld J.D."/>
        </authorList>
    </citation>
    <scope>NUCLEOTIDE SEQUENCE</scope>
    <source>
        <strain evidence="2">L227-S17</strain>
        <plasmid evidence="2 4">unnamed1</plasmid>
    </source>
</reference>
<evidence type="ECO:0000313" key="3">
    <source>
        <dbReference type="Proteomes" id="UP000521676"/>
    </source>
</evidence>
<dbReference type="Proteomes" id="UP001431572">
    <property type="component" value="Plasmid unnamed1"/>
</dbReference>
<dbReference type="InterPro" id="IPR017601">
    <property type="entry name" value="DGQHR-contain_dom"/>
</dbReference>
<geneLocation type="plasmid" evidence="2 4">
    <name>unnamed1</name>
</geneLocation>
<dbReference type="CDD" id="cd16412">
    <property type="entry name" value="dndB"/>
    <property type="match status" value="1"/>
</dbReference>
<dbReference type="EMBL" id="JACATZ010000001">
    <property type="protein sequence ID" value="NWJ46936.1"/>
    <property type="molecule type" value="Genomic_DNA"/>
</dbReference>
<dbReference type="EMBL" id="CP128401">
    <property type="protein sequence ID" value="WJW70067.1"/>
    <property type="molecule type" value="Genomic_DNA"/>
</dbReference>
<dbReference type="RefSeq" id="WP_341471949.1">
    <property type="nucleotide sequence ID" value="NZ_CP128401.1"/>
</dbReference>
<keyword evidence="2" id="KW-0614">Plasmid</keyword>
<dbReference type="Proteomes" id="UP000521676">
    <property type="component" value="Unassembled WGS sequence"/>
</dbReference>
<dbReference type="AlphaFoldDB" id="A0A8T7M4E8"/>
<gene>
    <name evidence="1" type="ORF">HXX08_13830</name>
    <name evidence="2" type="ORF">OZ401_004871</name>
</gene>
<name>A0A8T7M4E8_9CHLR</name>
<organism evidence="1 3">
    <name type="scientific">Candidatus Chlorohelix allophototropha</name>
    <dbReference type="NCBI Taxonomy" id="3003348"/>
    <lineage>
        <taxon>Bacteria</taxon>
        <taxon>Bacillati</taxon>
        <taxon>Chloroflexota</taxon>
        <taxon>Chloroflexia</taxon>
        <taxon>Candidatus Chloroheliales</taxon>
        <taxon>Candidatus Chloroheliaceae</taxon>
        <taxon>Candidatus Chlorohelix</taxon>
    </lineage>
</organism>
<protein>
    <submittedName>
        <fullName evidence="1">DGQHR domain-containing protein</fullName>
    </submittedName>
    <submittedName>
        <fullName evidence="2">DNA sulfur modification protein DndB</fullName>
    </submittedName>
</protein>